<organism evidence="5 6">
    <name type="scientific">Raoultibacter timonensis</name>
    <dbReference type="NCBI Taxonomy" id="1907662"/>
    <lineage>
        <taxon>Bacteria</taxon>
        <taxon>Bacillati</taxon>
        <taxon>Actinomycetota</taxon>
        <taxon>Coriobacteriia</taxon>
        <taxon>Eggerthellales</taxon>
        <taxon>Eggerthellaceae</taxon>
        <taxon>Raoultibacter</taxon>
    </lineage>
</organism>
<dbReference type="EC" id="2.7.1.24" evidence="3 4"/>
<comment type="similarity">
    <text evidence="3">Belongs to the CoaE family.</text>
</comment>
<comment type="function">
    <text evidence="3">Catalyzes the phosphorylation of the 3'-hydroxyl group of dephosphocoenzyme A to form coenzyme A.</text>
</comment>
<comment type="subcellular location">
    <subcellularLocation>
        <location evidence="3">Cytoplasm</location>
    </subcellularLocation>
</comment>
<keyword evidence="3" id="KW-0963">Cytoplasm</keyword>
<dbReference type="PANTHER" id="PTHR10695:SF46">
    <property type="entry name" value="BIFUNCTIONAL COENZYME A SYNTHASE-RELATED"/>
    <property type="match status" value="1"/>
</dbReference>
<reference evidence="5 6" key="1">
    <citation type="submission" date="2022-01" db="EMBL/GenBank/DDBJ databases">
        <title>Novel bile acid biosynthetic pathways are enriched in the microbiome of centenarians.</title>
        <authorList>
            <person name="Sato Y."/>
            <person name="Atarashi K."/>
            <person name="Plichta R.D."/>
            <person name="Arai Y."/>
            <person name="Sasajima S."/>
            <person name="Kearney M.S."/>
            <person name="Suda W."/>
            <person name="Takeshita K."/>
            <person name="Sasaki T."/>
            <person name="Okamoto S."/>
            <person name="Skelly N.A."/>
            <person name="Okamura Y."/>
            <person name="Vlamakis H."/>
            <person name="Li Y."/>
            <person name="Tanoue T."/>
            <person name="Takei H."/>
            <person name="Nittono H."/>
            <person name="Narushima S."/>
            <person name="Irie J."/>
            <person name="Itoh H."/>
            <person name="Moriya K."/>
            <person name="Sugiura Y."/>
            <person name="Suematsu M."/>
            <person name="Moritoki N."/>
            <person name="Shibata S."/>
            <person name="Littman R.D."/>
            <person name="Fischbach A.M."/>
            <person name="Uwamino Y."/>
            <person name="Inoue T."/>
            <person name="Honda A."/>
            <person name="Hattori M."/>
            <person name="Murai T."/>
            <person name="Xavier J.R."/>
            <person name="Hirose N."/>
            <person name="Honda K."/>
        </authorList>
    </citation>
    <scope>NUCLEOTIDE SEQUENCE [LARGE SCALE GENOMIC DNA]</scope>
    <source>
        <strain evidence="5 6">CE91-St30</strain>
    </source>
</reference>
<dbReference type="RefSeq" id="WP_102379769.1">
    <property type="nucleotide sequence ID" value="NZ_AP025564.1"/>
</dbReference>
<evidence type="ECO:0000256" key="2">
    <source>
        <dbReference type="ARBA" id="ARBA00022840"/>
    </source>
</evidence>
<dbReference type="HAMAP" id="MF_00376">
    <property type="entry name" value="Dephospho_CoA_kinase"/>
    <property type="match status" value="1"/>
</dbReference>
<proteinExistence type="inferred from homology"/>
<dbReference type="CDD" id="cd02022">
    <property type="entry name" value="DPCK"/>
    <property type="match status" value="1"/>
</dbReference>
<comment type="catalytic activity">
    <reaction evidence="3">
        <text>3'-dephospho-CoA + ATP = ADP + CoA + H(+)</text>
        <dbReference type="Rhea" id="RHEA:18245"/>
        <dbReference type="ChEBI" id="CHEBI:15378"/>
        <dbReference type="ChEBI" id="CHEBI:30616"/>
        <dbReference type="ChEBI" id="CHEBI:57287"/>
        <dbReference type="ChEBI" id="CHEBI:57328"/>
        <dbReference type="ChEBI" id="CHEBI:456216"/>
        <dbReference type="EC" id="2.7.1.24"/>
    </reaction>
</comment>
<dbReference type="EMBL" id="AP025564">
    <property type="protein sequence ID" value="BDE97299.1"/>
    <property type="molecule type" value="Genomic_DNA"/>
</dbReference>
<evidence type="ECO:0000256" key="3">
    <source>
        <dbReference type="HAMAP-Rule" id="MF_00376"/>
    </source>
</evidence>
<dbReference type="InterPro" id="IPR001977">
    <property type="entry name" value="Depp_CoAkinase"/>
</dbReference>
<keyword evidence="2 3" id="KW-0067">ATP-binding</keyword>
<dbReference type="Gene3D" id="3.40.50.300">
    <property type="entry name" value="P-loop containing nucleotide triphosphate hydrolases"/>
    <property type="match status" value="1"/>
</dbReference>
<keyword evidence="6" id="KW-1185">Reference proteome</keyword>
<dbReference type="NCBIfam" id="TIGR00152">
    <property type="entry name" value="dephospho-CoA kinase"/>
    <property type="match status" value="1"/>
</dbReference>
<evidence type="ECO:0000313" key="5">
    <source>
        <dbReference type="EMBL" id="BDE97299.1"/>
    </source>
</evidence>
<evidence type="ECO:0000313" key="6">
    <source>
        <dbReference type="Proteomes" id="UP001320544"/>
    </source>
</evidence>
<keyword evidence="3 5" id="KW-0418">Kinase</keyword>
<dbReference type="PANTHER" id="PTHR10695">
    <property type="entry name" value="DEPHOSPHO-COA KINASE-RELATED"/>
    <property type="match status" value="1"/>
</dbReference>
<gene>
    <name evidence="3 5" type="primary">coaE</name>
    <name evidence="5" type="ORF">CE91St30_26320</name>
</gene>
<evidence type="ECO:0000256" key="4">
    <source>
        <dbReference type="NCBIfam" id="TIGR00152"/>
    </source>
</evidence>
<evidence type="ECO:0000256" key="1">
    <source>
        <dbReference type="ARBA" id="ARBA00022741"/>
    </source>
</evidence>
<feature type="binding site" evidence="3">
    <location>
        <begin position="11"/>
        <end position="16"/>
    </location>
    <ligand>
        <name>ATP</name>
        <dbReference type="ChEBI" id="CHEBI:30616"/>
    </ligand>
</feature>
<dbReference type="GO" id="GO:0016301">
    <property type="term" value="F:kinase activity"/>
    <property type="evidence" value="ECO:0007669"/>
    <property type="project" value="UniProtKB-KW"/>
</dbReference>
<dbReference type="InterPro" id="IPR027417">
    <property type="entry name" value="P-loop_NTPase"/>
</dbReference>
<sequence length="199" mass="21995">MKKIFIIGGMGAGKSMATKALVEEGLPFIDLDEVGHEVLTRDYVKADLVEAFGEDILNAEGEVDRPALAAKAFVNEIQTSLLNSITMPRIEETFADRIDDLAKESEAVVVEYSAFKNRSISLAADADCIIAVLAPLDMRIERAVAAGWDEEDVKRRIARQITDAERIEVADVVFHNDSTPEDLKRQVVEWWDAFKAGNA</sequence>
<comment type="pathway">
    <text evidence="3">Cofactor biosynthesis; coenzyme A biosynthesis; CoA from (R)-pantothenate: step 5/5.</text>
</comment>
<keyword evidence="3" id="KW-0808">Transferase</keyword>
<keyword evidence="1 3" id="KW-0547">Nucleotide-binding</keyword>
<dbReference type="Pfam" id="PF01121">
    <property type="entry name" value="CoaE"/>
    <property type="match status" value="1"/>
</dbReference>
<dbReference type="SUPFAM" id="SSF52540">
    <property type="entry name" value="P-loop containing nucleoside triphosphate hydrolases"/>
    <property type="match status" value="1"/>
</dbReference>
<dbReference type="Proteomes" id="UP001320544">
    <property type="component" value="Chromosome"/>
</dbReference>
<keyword evidence="3" id="KW-0173">Coenzyme A biosynthesis</keyword>
<name>A0ABM7WLM6_9ACTN</name>
<protein>
    <recommendedName>
        <fullName evidence="3 4">Dephospho-CoA kinase</fullName>
        <ecNumber evidence="3 4">2.7.1.24</ecNumber>
    </recommendedName>
    <alternativeName>
        <fullName evidence="3">Dephosphocoenzyme A kinase</fullName>
    </alternativeName>
</protein>
<dbReference type="PROSITE" id="PS51219">
    <property type="entry name" value="DPCK"/>
    <property type="match status" value="1"/>
</dbReference>
<accession>A0ABM7WLM6</accession>